<evidence type="ECO:0000313" key="6">
    <source>
        <dbReference type="Proteomes" id="UP000386847"/>
    </source>
</evidence>
<evidence type="ECO:0000256" key="1">
    <source>
        <dbReference type="ARBA" id="ARBA00022723"/>
    </source>
</evidence>
<dbReference type="Proteomes" id="UP000386847">
    <property type="component" value="Chromosome"/>
</dbReference>
<dbReference type="Gene3D" id="3.40.630.10">
    <property type="entry name" value="Zn peptidases"/>
    <property type="match status" value="1"/>
</dbReference>
<evidence type="ECO:0000256" key="3">
    <source>
        <dbReference type="PIRSR" id="PIRSR037238-1"/>
    </source>
</evidence>
<accession>A0A5Q2F7F0</accession>
<dbReference type="PANTHER" id="PTHR43808">
    <property type="entry name" value="ACETYLORNITHINE DEACETYLASE"/>
    <property type="match status" value="1"/>
</dbReference>
<protein>
    <submittedName>
        <fullName evidence="5">M20/M25/M40 family metallo-hydrolase</fullName>
    </submittedName>
</protein>
<dbReference type="InterPro" id="IPR017150">
    <property type="entry name" value="Pept_M20_glutamate_carboxypep"/>
</dbReference>
<gene>
    <name evidence="5" type="ORF">Rai3103_03700</name>
</gene>
<feature type="active site" evidence="3">
    <location>
        <position position="74"/>
    </location>
</feature>
<dbReference type="KEGG" id="rain:Rai3103_03700"/>
<evidence type="ECO:0000259" key="4">
    <source>
        <dbReference type="Pfam" id="PF07687"/>
    </source>
</evidence>
<dbReference type="InterPro" id="IPR036264">
    <property type="entry name" value="Bact_exopeptidase_dim_dom"/>
</dbReference>
<dbReference type="Gene3D" id="3.30.70.360">
    <property type="match status" value="1"/>
</dbReference>
<dbReference type="GO" id="GO:0046872">
    <property type="term" value="F:metal ion binding"/>
    <property type="evidence" value="ECO:0007669"/>
    <property type="project" value="UniProtKB-KW"/>
</dbReference>
<dbReference type="PIRSF" id="PIRSF037238">
    <property type="entry name" value="Carboxypeptidase_G2"/>
    <property type="match status" value="1"/>
</dbReference>
<dbReference type="Pfam" id="PF01546">
    <property type="entry name" value="Peptidase_M20"/>
    <property type="match status" value="1"/>
</dbReference>
<proteinExistence type="predicted"/>
<dbReference type="InterPro" id="IPR002933">
    <property type="entry name" value="Peptidase_M20"/>
</dbReference>
<dbReference type="InterPro" id="IPR011650">
    <property type="entry name" value="Peptidase_M20_dimer"/>
</dbReference>
<keyword evidence="2 5" id="KW-0378">Hydrolase</keyword>
<feature type="domain" description="Peptidase M20 dimerisation" evidence="4">
    <location>
        <begin position="168"/>
        <end position="262"/>
    </location>
</feature>
<dbReference type="PANTHER" id="PTHR43808:SF9">
    <property type="entry name" value="BLL0789 PROTEIN"/>
    <property type="match status" value="1"/>
</dbReference>
<name>A0A5Q2F7F0_9ACTN</name>
<dbReference type="SUPFAM" id="SSF55031">
    <property type="entry name" value="Bacterial exopeptidase dimerisation domain"/>
    <property type="match status" value="1"/>
</dbReference>
<organism evidence="5 6">
    <name type="scientific">Raineyella fluvialis</name>
    <dbReference type="NCBI Taxonomy" id="2662261"/>
    <lineage>
        <taxon>Bacteria</taxon>
        <taxon>Bacillati</taxon>
        <taxon>Actinomycetota</taxon>
        <taxon>Actinomycetes</taxon>
        <taxon>Propionibacteriales</taxon>
        <taxon>Propionibacteriaceae</taxon>
        <taxon>Raineyella</taxon>
    </lineage>
</organism>
<dbReference type="RefSeq" id="WP_153571447.1">
    <property type="nucleotide sequence ID" value="NZ_CP045725.1"/>
</dbReference>
<dbReference type="Pfam" id="PF07687">
    <property type="entry name" value="M20_dimer"/>
    <property type="match status" value="1"/>
</dbReference>
<dbReference type="InterPro" id="IPR050072">
    <property type="entry name" value="Peptidase_M20A"/>
</dbReference>
<evidence type="ECO:0000313" key="5">
    <source>
        <dbReference type="EMBL" id="QGF22920.1"/>
    </source>
</evidence>
<dbReference type="SUPFAM" id="SSF53187">
    <property type="entry name" value="Zn-dependent exopeptidases"/>
    <property type="match status" value="1"/>
</dbReference>
<feature type="active site" description="Proton acceptor" evidence="3">
    <location>
        <position position="133"/>
    </location>
</feature>
<dbReference type="EMBL" id="CP045725">
    <property type="protein sequence ID" value="QGF22920.1"/>
    <property type="molecule type" value="Genomic_DNA"/>
</dbReference>
<keyword evidence="1" id="KW-0479">Metal-binding</keyword>
<dbReference type="AlphaFoldDB" id="A0A5Q2F7F0"/>
<evidence type="ECO:0000256" key="2">
    <source>
        <dbReference type="ARBA" id="ARBA00022801"/>
    </source>
</evidence>
<dbReference type="GO" id="GO:0016787">
    <property type="term" value="F:hydrolase activity"/>
    <property type="evidence" value="ECO:0007669"/>
    <property type="project" value="UniProtKB-KW"/>
</dbReference>
<keyword evidence="6" id="KW-1185">Reference proteome</keyword>
<sequence length="367" mass="37987">MAARTALERLRQLVEVETPSFDPAASAAVTDLLAGWFADVGATVEFVRSIAGTHLRLEVAGDGRAPLLLVGHCDTVWPVGTLADRMPWSVEGDVVRGPGVYDMKGGLIVMLTALEALRARAHRPVRIVIVCDEEAGSPTSQDLVRDCLDGVAGVIGFESPHEDGALKVGRRGSTRVRLVVRGRAAHAAVDPTAGVSAIDELVDQLVGIRRLVATASARSEVLCNVGTISGGGRANVVPEAAECELGLRFLDTATEHDVLAALGALRPIRAGARLEVDVLSHRPPWAPGSADRALAASIGAIAAALGLPTPGYRKAAGAGDTNLTGALGVPTVDGFGPRGGGAHALDEHILFSSLVQRSALLVALLTR</sequence>
<reference evidence="5 6" key="1">
    <citation type="submission" date="2019-10" db="EMBL/GenBank/DDBJ databases">
        <title>Genomic analysis of Raineyella sp. CBA3103.</title>
        <authorList>
            <person name="Roh S.W."/>
        </authorList>
    </citation>
    <scope>NUCLEOTIDE SEQUENCE [LARGE SCALE GENOMIC DNA]</scope>
    <source>
        <strain evidence="5 6">CBA3103</strain>
    </source>
</reference>